<dbReference type="EMBL" id="CP060723">
    <property type="protein sequence ID" value="QNN40712.1"/>
    <property type="molecule type" value="Genomic_DNA"/>
</dbReference>
<evidence type="ECO:0000313" key="1">
    <source>
        <dbReference type="EMBL" id="QNN40712.1"/>
    </source>
</evidence>
<keyword evidence="2" id="KW-1185">Reference proteome</keyword>
<dbReference type="AlphaFoldDB" id="A0A7G9QBI7"/>
<dbReference type="Proteomes" id="UP000515806">
    <property type="component" value="Chromosome"/>
</dbReference>
<dbReference type="NCBIfam" id="TIGR01200">
    <property type="entry name" value="GLPGLI"/>
    <property type="match status" value="1"/>
</dbReference>
<dbReference type="KEGG" id="proe:H9L23_16415"/>
<name>A0A7G9QBI7_9SPHI</name>
<protein>
    <submittedName>
        <fullName evidence="1">GLPGLI family protein</fullName>
    </submittedName>
</protein>
<dbReference type="InterPro" id="IPR005901">
    <property type="entry name" value="GLPGLI"/>
</dbReference>
<dbReference type="Pfam" id="PF22252">
    <property type="entry name" value="PNGase_F-II_N"/>
    <property type="match status" value="1"/>
</dbReference>
<evidence type="ECO:0000313" key="2">
    <source>
        <dbReference type="Proteomes" id="UP000515806"/>
    </source>
</evidence>
<accession>A0A7G9QBI7</accession>
<organism evidence="1 2">
    <name type="scientific">Pedobacter roseus</name>
    <dbReference type="NCBI Taxonomy" id="336820"/>
    <lineage>
        <taxon>Bacteria</taxon>
        <taxon>Pseudomonadati</taxon>
        <taxon>Bacteroidota</taxon>
        <taxon>Sphingobacteriia</taxon>
        <taxon>Sphingobacteriales</taxon>
        <taxon>Sphingobacteriaceae</taxon>
        <taxon>Pedobacter</taxon>
    </lineage>
</organism>
<sequence length="254" mass="29436">MGKIIQITIVLLFLSMGFLQAQPKGTLNYKVTIKNQFGDNEVNYIIYFNGRKSIELGVPTKQFSTTEKISETEIHENRVIKSKKQSFIYKDLRSKKLILGESIMFKEFLISDTLNNFKWTIMSEHKKILNYTCTKATVNFRGRKYTAWFAEDIPLQFGPWKFGGLPGLIVKVNDYEGKFDYELTGINLKAKFDDKIIQIPSEYIKDQFISHQHFIQILNKKIADYAKMSKVVHTSKDGSYGSVTIILPEKQEKF</sequence>
<proteinExistence type="predicted"/>
<dbReference type="RefSeq" id="WP_187591414.1">
    <property type="nucleotide sequence ID" value="NZ_CP060723.1"/>
</dbReference>
<gene>
    <name evidence="1" type="ORF">H9L23_16415</name>
</gene>
<reference evidence="1 2" key="1">
    <citation type="submission" date="2020-08" db="EMBL/GenBank/DDBJ databases">
        <title>Genome sequence of Pedobacter roseus KACC 11594T.</title>
        <authorList>
            <person name="Hyun D.-W."/>
            <person name="Bae J.-W."/>
        </authorList>
    </citation>
    <scope>NUCLEOTIDE SEQUENCE [LARGE SCALE GENOMIC DNA]</scope>
    <source>
        <strain evidence="1 2">KACC 11594</strain>
    </source>
</reference>